<protein>
    <submittedName>
        <fullName evidence="2">Substrate-binding domain-containing protein</fullName>
    </submittedName>
</protein>
<dbReference type="RefSeq" id="WP_250873193.1">
    <property type="nucleotide sequence ID" value="NZ_JALXFV010000003.1"/>
</dbReference>
<dbReference type="InterPro" id="IPR019546">
    <property type="entry name" value="TAT_signal_bac_arc"/>
</dbReference>
<proteinExistence type="predicted"/>
<dbReference type="Pfam" id="PF10518">
    <property type="entry name" value="TAT_signal"/>
    <property type="match status" value="1"/>
</dbReference>
<name>A0ABD6AUK4_9EURY</name>
<dbReference type="Gene3D" id="3.40.190.10">
    <property type="entry name" value="Periplasmic binding protein-like II"/>
    <property type="match status" value="2"/>
</dbReference>
<dbReference type="EMBL" id="JBHUDC010000003">
    <property type="protein sequence ID" value="MFD1513238.1"/>
    <property type="molecule type" value="Genomic_DNA"/>
</dbReference>
<evidence type="ECO:0000313" key="3">
    <source>
        <dbReference type="Proteomes" id="UP001597187"/>
    </source>
</evidence>
<feature type="region of interest" description="Disordered" evidence="1">
    <location>
        <begin position="20"/>
        <end position="71"/>
    </location>
</feature>
<accession>A0ABD6AUK4</accession>
<dbReference type="PANTHER" id="PTHR35841">
    <property type="entry name" value="PHOSPHONATES-BINDING PERIPLASMIC PROTEIN"/>
    <property type="match status" value="1"/>
</dbReference>
<dbReference type="Pfam" id="PF12974">
    <property type="entry name" value="Phosphonate-bd"/>
    <property type="match status" value="1"/>
</dbReference>
<keyword evidence="3" id="KW-1185">Reference proteome</keyword>
<dbReference type="PANTHER" id="PTHR35841:SF1">
    <property type="entry name" value="PHOSPHONATES-BINDING PERIPLASMIC PROTEIN"/>
    <property type="match status" value="1"/>
</dbReference>
<dbReference type="PROSITE" id="PS51257">
    <property type="entry name" value="PROKAR_LIPOPROTEIN"/>
    <property type="match status" value="1"/>
</dbReference>
<comment type="caution">
    <text evidence="2">The sequence shown here is derived from an EMBL/GenBank/DDBJ whole genome shotgun (WGS) entry which is preliminary data.</text>
</comment>
<sequence length="356" mass="37054">MSKRREFLKSAGAVGAAGLLAGCLGGDEGEGTTSPSGSNQTGEDGSTSTGDGTNSTSQEPGTTTGSSGEADSIMFALTPAEGDVRIEEQYKPMFEYLESEANVTVESTVAADYTAVLQALDAGQADFADSSPSIALKGGQDGVTEVTGIRVAYGADKYFSLLYTMADSGIEQTADLEGTSVAFADRISTSGSIFPLFMLKEAGLDIGNAPKGQPGNFSGTWSDHAAATQALETREEVKAAGTGAFVAADYIPKDQFPQQFLDISAEADGAGSKTGEKEYRLLECSDPIPRAPIVHRADLDSGVKSRVSEALLSATEEDLVLEDADEPLWFTGVKEGSVEDYQPVKDAFDAIPSATL</sequence>
<feature type="compositionally biased region" description="Low complexity" evidence="1">
    <location>
        <begin position="41"/>
        <end position="57"/>
    </location>
</feature>
<dbReference type="PROSITE" id="PS51318">
    <property type="entry name" value="TAT"/>
    <property type="match status" value="1"/>
</dbReference>
<dbReference type="Proteomes" id="UP001597187">
    <property type="component" value="Unassembled WGS sequence"/>
</dbReference>
<feature type="compositionally biased region" description="Polar residues" evidence="1">
    <location>
        <begin position="58"/>
        <end position="69"/>
    </location>
</feature>
<evidence type="ECO:0000256" key="1">
    <source>
        <dbReference type="SAM" id="MobiDB-lite"/>
    </source>
</evidence>
<dbReference type="AlphaFoldDB" id="A0ABD6AUK4"/>
<dbReference type="SUPFAM" id="SSF53850">
    <property type="entry name" value="Periplasmic binding protein-like II"/>
    <property type="match status" value="1"/>
</dbReference>
<organism evidence="2 3">
    <name type="scientific">Halomarina rubra</name>
    <dbReference type="NCBI Taxonomy" id="2071873"/>
    <lineage>
        <taxon>Archaea</taxon>
        <taxon>Methanobacteriati</taxon>
        <taxon>Methanobacteriota</taxon>
        <taxon>Stenosarchaea group</taxon>
        <taxon>Halobacteria</taxon>
        <taxon>Halobacteriales</taxon>
        <taxon>Natronomonadaceae</taxon>
        <taxon>Halomarina</taxon>
    </lineage>
</organism>
<evidence type="ECO:0000313" key="2">
    <source>
        <dbReference type="EMBL" id="MFD1513238.1"/>
    </source>
</evidence>
<dbReference type="InterPro" id="IPR006311">
    <property type="entry name" value="TAT_signal"/>
</dbReference>
<reference evidence="2 3" key="1">
    <citation type="journal article" date="2019" name="Int. J. Syst. Evol. Microbiol.">
        <title>The Global Catalogue of Microorganisms (GCM) 10K type strain sequencing project: providing services to taxonomists for standard genome sequencing and annotation.</title>
        <authorList>
            <consortium name="The Broad Institute Genomics Platform"/>
            <consortium name="The Broad Institute Genome Sequencing Center for Infectious Disease"/>
            <person name="Wu L."/>
            <person name="Ma J."/>
        </authorList>
    </citation>
    <scope>NUCLEOTIDE SEQUENCE [LARGE SCALE GENOMIC DNA]</scope>
    <source>
        <strain evidence="2 3">CGMCC 1.12563</strain>
    </source>
</reference>
<gene>
    <name evidence="2" type="ORF">ACFSBT_08110</name>
</gene>